<dbReference type="Proteomes" id="UP000584642">
    <property type="component" value="Unassembled WGS sequence"/>
</dbReference>
<accession>A0ABX2T576</accession>
<name>A0ABX2T576_9PROT</name>
<organism evidence="2 3">
    <name type="scientific">Azospirillum oleiclasticum</name>
    <dbReference type="NCBI Taxonomy" id="2735135"/>
    <lineage>
        <taxon>Bacteria</taxon>
        <taxon>Pseudomonadati</taxon>
        <taxon>Pseudomonadota</taxon>
        <taxon>Alphaproteobacteria</taxon>
        <taxon>Rhodospirillales</taxon>
        <taxon>Azospirillaceae</taxon>
        <taxon>Azospirillum</taxon>
    </lineage>
</organism>
<protein>
    <submittedName>
        <fullName evidence="2">Uncharacterized protein</fullName>
    </submittedName>
</protein>
<evidence type="ECO:0000256" key="1">
    <source>
        <dbReference type="SAM" id="MobiDB-lite"/>
    </source>
</evidence>
<keyword evidence="3" id="KW-1185">Reference proteome</keyword>
<gene>
    <name evidence="2" type="ORF">HND93_01075</name>
</gene>
<comment type="caution">
    <text evidence="2">The sequence shown here is derived from an EMBL/GenBank/DDBJ whole genome shotgun (WGS) entry which is preliminary data.</text>
</comment>
<reference evidence="2 3" key="1">
    <citation type="submission" date="2020-05" db="EMBL/GenBank/DDBJ databases">
        <title>Azospirillum oleiclasticum sp. nov, a nitrogen-fixing and heavy crude oil-emulsifying bacterium isolated from the crude oil of Yumen Oilfield.</title>
        <authorList>
            <person name="Wu D."/>
            <person name="Cai M."/>
            <person name="Zhang X."/>
        </authorList>
    </citation>
    <scope>NUCLEOTIDE SEQUENCE [LARGE SCALE GENOMIC DNA]</scope>
    <source>
        <strain evidence="2 3">ROY-1-1-2</strain>
    </source>
</reference>
<sequence length="76" mass="8455">MTKDSGFQDVPPDDKTGMSTDQESAIRMLANSLHRLNEAVVKCVNAGVTVELMRTARYHNESGSWGDQFTPIIRTK</sequence>
<evidence type="ECO:0000313" key="3">
    <source>
        <dbReference type="Proteomes" id="UP000584642"/>
    </source>
</evidence>
<proteinExistence type="predicted"/>
<evidence type="ECO:0000313" key="2">
    <source>
        <dbReference type="EMBL" id="NYZ18288.1"/>
    </source>
</evidence>
<dbReference type="EMBL" id="JABFDB010000001">
    <property type="protein sequence ID" value="NYZ18288.1"/>
    <property type="molecule type" value="Genomic_DNA"/>
</dbReference>
<feature type="region of interest" description="Disordered" evidence="1">
    <location>
        <begin position="1"/>
        <end position="22"/>
    </location>
</feature>